<name>A0A915IJM3_ROMCU</name>
<keyword evidence="2" id="KW-1185">Reference proteome</keyword>
<proteinExistence type="predicted"/>
<dbReference type="WBParaSite" id="nRc.2.0.1.t14246-RA">
    <property type="protein sequence ID" value="nRc.2.0.1.t14246-RA"/>
    <property type="gene ID" value="nRc.2.0.1.g14246"/>
</dbReference>
<feature type="compositionally biased region" description="Basic and acidic residues" evidence="1">
    <location>
        <begin position="86"/>
        <end position="100"/>
    </location>
</feature>
<feature type="region of interest" description="Disordered" evidence="1">
    <location>
        <begin position="74"/>
        <end position="132"/>
    </location>
</feature>
<sequence>MPPRCFPTTRWTPPKLTTSLRPLSPLFITLHSYKFFFHDCTASDHGWSFCLGIVTNGFRDVKVLTRTTHPKLLTAPKALKKKKKKQKDEWNKKQKDEWNKSLDVSDDEDPALKPRSIGSTTRSAFKQPSPRP</sequence>
<evidence type="ECO:0000256" key="1">
    <source>
        <dbReference type="SAM" id="MobiDB-lite"/>
    </source>
</evidence>
<feature type="compositionally biased region" description="Polar residues" evidence="1">
    <location>
        <begin position="117"/>
        <end position="126"/>
    </location>
</feature>
<protein>
    <submittedName>
        <fullName evidence="3">Uncharacterized protein</fullName>
    </submittedName>
</protein>
<organism evidence="2 3">
    <name type="scientific">Romanomermis culicivorax</name>
    <name type="common">Nematode worm</name>
    <dbReference type="NCBI Taxonomy" id="13658"/>
    <lineage>
        <taxon>Eukaryota</taxon>
        <taxon>Metazoa</taxon>
        <taxon>Ecdysozoa</taxon>
        <taxon>Nematoda</taxon>
        <taxon>Enoplea</taxon>
        <taxon>Dorylaimia</taxon>
        <taxon>Mermithida</taxon>
        <taxon>Mermithoidea</taxon>
        <taxon>Mermithidae</taxon>
        <taxon>Romanomermis</taxon>
    </lineage>
</organism>
<dbReference type="Proteomes" id="UP000887565">
    <property type="component" value="Unplaced"/>
</dbReference>
<evidence type="ECO:0000313" key="3">
    <source>
        <dbReference type="WBParaSite" id="nRc.2.0.1.t14246-RA"/>
    </source>
</evidence>
<evidence type="ECO:0000313" key="2">
    <source>
        <dbReference type="Proteomes" id="UP000887565"/>
    </source>
</evidence>
<reference evidence="3" key="1">
    <citation type="submission" date="2022-11" db="UniProtKB">
        <authorList>
            <consortium name="WormBaseParasite"/>
        </authorList>
    </citation>
    <scope>IDENTIFICATION</scope>
</reference>
<dbReference type="AlphaFoldDB" id="A0A915IJM3"/>
<accession>A0A915IJM3</accession>